<keyword evidence="2" id="KW-1185">Reference proteome</keyword>
<proteinExistence type="predicted"/>
<dbReference type="GeneID" id="14297468"/>
<organism evidence="1 2">
    <name type="scientific">Tetrasphaera phage TJE1</name>
    <dbReference type="NCBI Taxonomy" id="981335"/>
    <lineage>
        <taxon>Viruses</taxon>
        <taxon>Duplodnaviria</taxon>
        <taxon>Heunggongvirae</taxon>
        <taxon>Uroviricota</taxon>
        <taxon>Caudoviricetes</taxon>
        <taxon>Tijeunavirus</taxon>
        <taxon>Tijeunavirus TJE1</taxon>
    </lineage>
</organism>
<name>G4W975_9CAUD</name>
<sequence length="144" mass="15800">MVPTPTFKNLPLFGASASLVEPVLATYQGGFLPGQVFPAEYENWLMNYITFNSLANQTTVQSLVAEVISVLTAASISPTPASTSQLYQALNALYATVGALSGICWRCSCAKQQSDLCAIQLDHDWDLHRVWFFYPDRAAVFCIL</sequence>
<evidence type="ECO:0000313" key="1">
    <source>
        <dbReference type="EMBL" id="ADX42563.1"/>
    </source>
</evidence>
<dbReference type="Proteomes" id="UP000002653">
    <property type="component" value="Segment"/>
</dbReference>
<dbReference type="RefSeq" id="YP_007237955.1">
    <property type="nucleotide sequence ID" value="NC_019930.1"/>
</dbReference>
<accession>G4W975</accession>
<dbReference type="EMBL" id="HQ225832">
    <property type="protein sequence ID" value="ADX42563.1"/>
    <property type="molecule type" value="Genomic_DNA"/>
</dbReference>
<evidence type="ECO:0000313" key="2">
    <source>
        <dbReference type="Proteomes" id="UP000002653"/>
    </source>
</evidence>
<reference evidence="1 2" key="1">
    <citation type="journal article" date="2012" name="Virus Genes">
        <title>Isolation and complete genome sequence of a bacteriophage lysing Tetrasphaera jenkinsii, a filamentous bacteria responsible for bulking in activated sludge.</title>
        <authorList>
            <person name="Petrovski S."/>
            <person name="Tillett D."/>
            <person name="Seviour R.J."/>
        </authorList>
    </citation>
    <scope>NUCLEOTIDE SEQUENCE [LARGE SCALE GENOMIC DNA]</scope>
</reference>
<dbReference type="KEGG" id="vg:14297468"/>
<protein>
    <submittedName>
        <fullName evidence="1">Uncharacterized protein</fullName>
    </submittedName>
</protein>